<evidence type="ECO:0000256" key="3">
    <source>
        <dbReference type="ARBA" id="ARBA00010618"/>
    </source>
</evidence>
<comment type="similarity">
    <text evidence="2">Belongs to the sirtuin family. Class I subfamily.</text>
</comment>
<keyword evidence="8" id="KW-0687">Ribonucleoprotein</keyword>
<dbReference type="InterPro" id="IPR005756">
    <property type="entry name" value="Ribosomal_uL24_euk/arc"/>
</dbReference>
<dbReference type="GO" id="GO:0070403">
    <property type="term" value="F:NAD+ binding"/>
    <property type="evidence" value="ECO:0007669"/>
    <property type="project" value="InterPro"/>
</dbReference>
<protein>
    <recommendedName>
        <fullName evidence="10">Deacetylase sirtuin-type domain-containing protein</fullName>
    </recommendedName>
</protein>
<dbReference type="InterPro" id="IPR005825">
    <property type="entry name" value="Ribosomal_uL24_CS"/>
</dbReference>
<dbReference type="SUPFAM" id="SSF52467">
    <property type="entry name" value="DHS-like NAD/FAD-binding domain"/>
    <property type="match status" value="1"/>
</dbReference>
<dbReference type="InterPro" id="IPR005824">
    <property type="entry name" value="KOW"/>
</dbReference>
<feature type="binding site" evidence="9">
    <location>
        <position position="79"/>
    </location>
    <ligand>
        <name>Zn(2+)</name>
        <dbReference type="ChEBI" id="CHEBI:29105"/>
    </ligand>
</feature>
<evidence type="ECO:0000256" key="4">
    <source>
        <dbReference type="ARBA" id="ARBA00022679"/>
    </source>
</evidence>
<feature type="domain" description="Deacetylase sirtuin-type" evidence="10">
    <location>
        <begin position="1"/>
        <end position="183"/>
    </location>
</feature>
<dbReference type="FunFam" id="2.30.30.30:FF:000009">
    <property type="entry name" value="60S ribosomal protein L26"/>
    <property type="match status" value="1"/>
</dbReference>
<dbReference type="OrthoDB" id="1688503at2759"/>
<keyword evidence="6" id="KW-0520">NAD</keyword>
<dbReference type="GO" id="GO:0005739">
    <property type="term" value="C:mitochondrion"/>
    <property type="evidence" value="ECO:0007669"/>
    <property type="project" value="UniProtKB-SubCell"/>
</dbReference>
<comment type="similarity">
    <text evidence="3">Belongs to the universal ribosomal protein uL24 family.</text>
</comment>
<evidence type="ECO:0000256" key="8">
    <source>
        <dbReference type="ARBA" id="ARBA00023274"/>
    </source>
</evidence>
<dbReference type="EMBL" id="FUEG01000002">
    <property type="protein sequence ID" value="SJL00520.1"/>
    <property type="molecule type" value="Genomic_DNA"/>
</dbReference>
<evidence type="ECO:0000313" key="11">
    <source>
        <dbReference type="EMBL" id="SJL00520.1"/>
    </source>
</evidence>
<evidence type="ECO:0000256" key="1">
    <source>
        <dbReference type="ARBA" id="ARBA00004173"/>
    </source>
</evidence>
<sequence>MVYARKLSRKYCSIELPPRGMILYPLFEMHSRLSDTRCTSCGRVASNPEILKSCPALSSLAGEFSPETPSILKEDLPHCSICDGLLRPGVVWFEESPRHLREIWDAVDQADMCLVIGTSSMVPPAAGFAYEVSQRGGKVAVFNLNRSEGDDQADFLFLGPCEETLPDVSSSRRKARKAHFDAPSSVRRKIMSSALSKELRGKHNARSLPVRKDDEVRIVRGKYKGREGKVTQVYRKKWVIHVDRVQRDKSNGASAPIGIHPSNVVITTIKMDKDRRAILDRKDRKQNTTTDVEMVDLSSLSYLYVDVQKPSMYLCTVAKICHMITAFY</sequence>
<dbReference type="GO" id="GO:0003735">
    <property type="term" value="F:structural constituent of ribosome"/>
    <property type="evidence" value="ECO:0007669"/>
    <property type="project" value="InterPro"/>
</dbReference>
<dbReference type="SUPFAM" id="SSF50104">
    <property type="entry name" value="Translation proteins SH3-like domain"/>
    <property type="match status" value="1"/>
</dbReference>
<keyword evidence="7" id="KW-0496">Mitochondrion</keyword>
<dbReference type="Proteomes" id="UP000219338">
    <property type="component" value="Unassembled WGS sequence"/>
</dbReference>
<dbReference type="GO" id="GO:0006412">
    <property type="term" value="P:translation"/>
    <property type="evidence" value="ECO:0007669"/>
    <property type="project" value="InterPro"/>
</dbReference>
<gene>
    <name evidence="11" type="ORF">ARMOST_03833</name>
</gene>
<dbReference type="Gene3D" id="2.30.30.30">
    <property type="match status" value="1"/>
</dbReference>
<dbReference type="SMART" id="SM00739">
    <property type="entry name" value="KOW"/>
    <property type="match status" value="1"/>
</dbReference>
<evidence type="ECO:0000256" key="9">
    <source>
        <dbReference type="PROSITE-ProRule" id="PRU00236"/>
    </source>
</evidence>
<dbReference type="PROSITE" id="PS50305">
    <property type="entry name" value="SIRTUIN"/>
    <property type="match status" value="1"/>
</dbReference>
<dbReference type="PANTHER" id="PTHR11143">
    <property type="entry name" value="60S RIBOSOMAL PROTEIN L26 FAMILY MEMBER"/>
    <property type="match status" value="1"/>
</dbReference>
<dbReference type="NCBIfam" id="TIGR01080">
    <property type="entry name" value="rplX_A_E"/>
    <property type="match status" value="1"/>
</dbReference>
<reference evidence="12" key="1">
    <citation type="journal article" date="2017" name="Nat. Ecol. Evol.">
        <title>Genome expansion and lineage-specific genetic innovations in the forest pathogenic fungi Armillaria.</title>
        <authorList>
            <person name="Sipos G."/>
            <person name="Prasanna A.N."/>
            <person name="Walter M.C."/>
            <person name="O'Connor E."/>
            <person name="Balint B."/>
            <person name="Krizsan K."/>
            <person name="Kiss B."/>
            <person name="Hess J."/>
            <person name="Varga T."/>
            <person name="Slot J."/>
            <person name="Riley R."/>
            <person name="Boka B."/>
            <person name="Rigling D."/>
            <person name="Barry K."/>
            <person name="Lee J."/>
            <person name="Mihaltcheva S."/>
            <person name="LaButti K."/>
            <person name="Lipzen A."/>
            <person name="Waldron R."/>
            <person name="Moloney N.M."/>
            <person name="Sperisen C."/>
            <person name="Kredics L."/>
            <person name="Vagvoelgyi C."/>
            <person name="Patrignani A."/>
            <person name="Fitzpatrick D."/>
            <person name="Nagy I."/>
            <person name="Doyle S."/>
            <person name="Anderson J.B."/>
            <person name="Grigoriev I.V."/>
            <person name="Gueldener U."/>
            <person name="Muensterkoetter M."/>
            <person name="Nagy L.G."/>
        </authorList>
    </citation>
    <scope>NUCLEOTIDE SEQUENCE [LARGE SCALE GENOMIC DNA]</scope>
    <source>
        <strain evidence="12">C18/9</strain>
    </source>
</reference>
<dbReference type="GO" id="GO:0003723">
    <property type="term" value="F:RNA binding"/>
    <property type="evidence" value="ECO:0007669"/>
    <property type="project" value="InterPro"/>
</dbReference>
<dbReference type="PROSITE" id="PS01108">
    <property type="entry name" value="RIBOSOMAL_L24"/>
    <property type="match status" value="1"/>
</dbReference>
<dbReference type="GO" id="GO:0016740">
    <property type="term" value="F:transferase activity"/>
    <property type="evidence" value="ECO:0007669"/>
    <property type="project" value="UniProtKB-KW"/>
</dbReference>
<feature type="binding site" evidence="9">
    <location>
        <position position="41"/>
    </location>
    <ligand>
        <name>Zn(2+)</name>
        <dbReference type="ChEBI" id="CHEBI:29105"/>
    </ligand>
</feature>
<proteinExistence type="inferred from homology"/>
<feature type="active site" description="Proton acceptor" evidence="9">
    <location>
        <position position="30"/>
    </location>
</feature>
<keyword evidence="9" id="KW-0479">Metal-binding</keyword>
<keyword evidence="4" id="KW-0808">Transferase</keyword>
<dbReference type="Pfam" id="PF02146">
    <property type="entry name" value="SIR2"/>
    <property type="match status" value="1"/>
</dbReference>
<comment type="subcellular location">
    <subcellularLocation>
        <location evidence="1">Mitochondrion</location>
    </subcellularLocation>
</comment>
<evidence type="ECO:0000259" key="10">
    <source>
        <dbReference type="PROSITE" id="PS50305"/>
    </source>
</evidence>
<evidence type="ECO:0000256" key="5">
    <source>
        <dbReference type="ARBA" id="ARBA00022980"/>
    </source>
</evidence>
<dbReference type="STRING" id="47428.A0A284QVM0"/>
<evidence type="ECO:0000256" key="7">
    <source>
        <dbReference type="ARBA" id="ARBA00023128"/>
    </source>
</evidence>
<keyword evidence="5" id="KW-0689">Ribosomal protein</keyword>
<feature type="binding site" evidence="9">
    <location>
        <position position="82"/>
    </location>
    <ligand>
        <name>Zn(2+)</name>
        <dbReference type="ChEBI" id="CHEBI:29105"/>
    </ligand>
</feature>
<dbReference type="InterPro" id="IPR026590">
    <property type="entry name" value="Ssirtuin_cat_dom"/>
</dbReference>
<dbReference type="InterPro" id="IPR029035">
    <property type="entry name" value="DHS-like_NAD/FAD-binding_dom"/>
</dbReference>
<dbReference type="InterPro" id="IPR008991">
    <property type="entry name" value="Translation_prot_SH3-like_sf"/>
</dbReference>
<dbReference type="AlphaFoldDB" id="A0A284QVM0"/>
<dbReference type="GO" id="GO:0015934">
    <property type="term" value="C:large ribosomal subunit"/>
    <property type="evidence" value="ECO:0007669"/>
    <property type="project" value="InterPro"/>
</dbReference>
<name>A0A284QVM0_ARMOS</name>
<dbReference type="InterPro" id="IPR003000">
    <property type="entry name" value="Sirtuin"/>
</dbReference>
<dbReference type="InterPro" id="IPR041988">
    <property type="entry name" value="Ribosomal_uL24_KOW"/>
</dbReference>
<evidence type="ECO:0000256" key="2">
    <source>
        <dbReference type="ARBA" id="ARBA00006924"/>
    </source>
</evidence>
<dbReference type="Gene3D" id="3.40.50.1220">
    <property type="entry name" value="TPP-binding domain"/>
    <property type="match status" value="1"/>
</dbReference>
<keyword evidence="12" id="KW-1185">Reference proteome</keyword>
<evidence type="ECO:0000313" key="12">
    <source>
        <dbReference type="Proteomes" id="UP000219338"/>
    </source>
</evidence>
<dbReference type="InterPro" id="IPR014722">
    <property type="entry name" value="Rib_uL2_dom2"/>
</dbReference>
<dbReference type="Pfam" id="PF00467">
    <property type="entry name" value="KOW"/>
    <property type="match status" value="1"/>
</dbReference>
<keyword evidence="9" id="KW-0862">Zinc</keyword>
<feature type="binding site" evidence="9">
    <location>
        <position position="38"/>
    </location>
    <ligand>
        <name>Zn(2+)</name>
        <dbReference type="ChEBI" id="CHEBI:29105"/>
    </ligand>
</feature>
<dbReference type="GO" id="GO:0046872">
    <property type="term" value="F:metal ion binding"/>
    <property type="evidence" value="ECO:0007669"/>
    <property type="project" value="UniProtKB-KW"/>
</dbReference>
<organism evidence="11 12">
    <name type="scientific">Armillaria ostoyae</name>
    <name type="common">Armillaria root rot fungus</name>
    <dbReference type="NCBI Taxonomy" id="47428"/>
    <lineage>
        <taxon>Eukaryota</taxon>
        <taxon>Fungi</taxon>
        <taxon>Dikarya</taxon>
        <taxon>Basidiomycota</taxon>
        <taxon>Agaricomycotina</taxon>
        <taxon>Agaricomycetes</taxon>
        <taxon>Agaricomycetidae</taxon>
        <taxon>Agaricales</taxon>
        <taxon>Marasmiineae</taxon>
        <taxon>Physalacriaceae</taxon>
        <taxon>Armillaria</taxon>
    </lineage>
</organism>
<dbReference type="CDD" id="cd06089">
    <property type="entry name" value="KOW_RPL26"/>
    <property type="match status" value="1"/>
</dbReference>
<accession>A0A284QVM0</accession>
<dbReference type="Pfam" id="PF16906">
    <property type="entry name" value="Ribosomal_L26"/>
    <property type="match status" value="1"/>
</dbReference>
<evidence type="ECO:0000256" key="6">
    <source>
        <dbReference type="ARBA" id="ARBA00023027"/>
    </source>
</evidence>